<gene>
    <name evidence="2" type="ORF">QBC37DRAFT_398802</name>
</gene>
<protein>
    <recommendedName>
        <fullName evidence="1">2EXR domain-containing protein</fullName>
    </recommendedName>
</protein>
<dbReference type="AlphaFoldDB" id="A0AAN7B8X8"/>
<organism evidence="2 3">
    <name type="scientific">Rhypophila decipiens</name>
    <dbReference type="NCBI Taxonomy" id="261697"/>
    <lineage>
        <taxon>Eukaryota</taxon>
        <taxon>Fungi</taxon>
        <taxon>Dikarya</taxon>
        <taxon>Ascomycota</taxon>
        <taxon>Pezizomycotina</taxon>
        <taxon>Sordariomycetes</taxon>
        <taxon>Sordariomycetidae</taxon>
        <taxon>Sordariales</taxon>
        <taxon>Naviculisporaceae</taxon>
        <taxon>Rhypophila</taxon>
    </lineage>
</organism>
<dbReference type="Pfam" id="PF20150">
    <property type="entry name" value="2EXR"/>
    <property type="match status" value="1"/>
</dbReference>
<reference evidence="2" key="1">
    <citation type="journal article" date="2023" name="Mol. Phylogenet. Evol.">
        <title>Genome-scale phylogeny and comparative genomics of the fungal order Sordariales.</title>
        <authorList>
            <person name="Hensen N."/>
            <person name="Bonometti L."/>
            <person name="Westerberg I."/>
            <person name="Brannstrom I.O."/>
            <person name="Guillou S."/>
            <person name="Cros-Aarteil S."/>
            <person name="Calhoun S."/>
            <person name="Haridas S."/>
            <person name="Kuo A."/>
            <person name="Mondo S."/>
            <person name="Pangilinan J."/>
            <person name="Riley R."/>
            <person name="LaButti K."/>
            <person name="Andreopoulos B."/>
            <person name="Lipzen A."/>
            <person name="Chen C."/>
            <person name="Yan M."/>
            <person name="Daum C."/>
            <person name="Ng V."/>
            <person name="Clum A."/>
            <person name="Steindorff A."/>
            <person name="Ohm R.A."/>
            <person name="Martin F."/>
            <person name="Silar P."/>
            <person name="Natvig D.O."/>
            <person name="Lalanne C."/>
            <person name="Gautier V."/>
            <person name="Ament-Velasquez S.L."/>
            <person name="Kruys A."/>
            <person name="Hutchinson M.I."/>
            <person name="Powell A.J."/>
            <person name="Barry K."/>
            <person name="Miller A.N."/>
            <person name="Grigoriev I.V."/>
            <person name="Debuchy R."/>
            <person name="Gladieux P."/>
            <person name="Hiltunen Thoren M."/>
            <person name="Johannesson H."/>
        </authorList>
    </citation>
    <scope>NUCLEOTIDE SEQUENCE</scope>
    <source>
        <strain evidence="2">PSN293</strain>
    </source>
</reference>
<evidence type="ECO:0000259" key="1">
    <source>
        <dbReference type="Pfam" id="PF20150"/>
    </source>
</evidence>
<dbReference type="Proteomes" id="UP001301769">
    <property type="component" value="Unassembled WGS sequence"/>
</dbReference>
<proteinExistence type="predicted"/>
<sequence>MSAMDVPFSTPNPSNFSDVNTRAVFRINSQTNDQWDHLITEGTRGDAEDSSGHQIKDRPSFITYEQRRLEEITPQSSHSPRIPESLAGFKKLPAHLREKIWLETVDSWTLRVGPVKMSGMPGMQTAIVWTDYHVRVGSDGFVSERRLGVDFCDEMRYEFRWCGDLKLYQVCRESRQIASHCCPRSSTDLIPRSLLSRSHRVVLDMTPVAEWQAFCFCATHHRENVLDFAKYVRDTFYSGRHLTFSFLPLDDCVRRPRLTEKGTTHHLDGNWGGYNPLQHHLYFAVQVGLLEAFSGLSRKPTLNNKLSRPDKPNRLVPFPKLRTLELEWDPLPCIVSTCTQRLMLREEQVEEVQTYSTSRWPFWIRVDNDYVPKVRDIVPVLKSLHEMINRRPLIPLEEAYITTNPDKDGMSEAEDCASEALEGFHGRGALDDPLDDPVMWQTSSSHLPYFFIS</sequence>
<name>A0AAN7B8X8_9PEZI</name>
<accession>A0AAN7B8X8</accession>
<reference evidence="2" key="2">
    <citation type="submission" date="2023-05" db="EMBL/GenBank/DDBJ databases">
        <authorList>
            <consortium name="Lawrence Berkeley National Laboratory"/>
            <person name="Steindorff A."/>
            <person name="Hensen N."/>
            <person name="Bonometti L."/>
            <person name="Westerberg I."/>
            <person name="Brannstrom I.O."/>
            <person name="Guillou S."/>
            <person name="Cros-Aarteil S."/>
            <person name="Calhoun S."/>
            <person name="Haridas S."/>
            <person name="Kuo A."/>
            <person name="Mondo S."/>
            <person name="Pangilinan J."/>
            <person name="Riley R."/>
            <person name="Labutti K."/>
            <person name="Andreopoulos B."/>
            <person name="Lipzen A."/>
            <person name="Chen C."/>
            <person name="Yanf M."/>
            <person name="Daum C."/>
            <person name="Ng V."/>
            <person name="Clum A."/>
            <person name="Ohm R."/>
            <person name="Martin F."/>
            <person name="Silar P."/>
            <person name="Natvig D."/>
            <person name="Lalanne C."/>
            <person name="Gautier V."/>
            <person name="Ament-Velasquez S.L."/>
            <person name="Kruys A."/>
            <person name="Hutchinson M.I."/>
            <person name="Powell A.J."/>
            <person name="Barry K."/>
            <person name="Miller A.N."/>
            <person name="Grigoriev I.V."/>
            <person name="Debuchy R."/>
            <person name="Gladieux P."/>
            <person name="Thoren M.H."/>
            <person name="Johannesson H."/>
        </authorList>
    </citation>
    <scope>NUCLEOTIDE SEQUENCE</scope>
    <source>
        <strain evidence="2">PSN293</strain>
    </source>
</reference>
<evidence type="ECO:0000313" key="3">
    <source>
        <dbReference type="Proteomes" id="UP001301769"/>
    </source>
</evidence>
<comment type="caution">
    <text evidence="2">The sequence shown here is derived from an EMBL/GenBank/DDBJ whole genome shotgun (WGS) entry which is preliminary data.</text>
</comment>
<dbReference type="EMBL" id="MU858082">
    <property type="protein sequence ID" value="KAK4215213.1"/>
    <property type="molecule type" value="Genomic_DNA"/>
</dbReference>
<evidence type="ECO:0000313" key="2">
    <source>
        <dbReference type="EMBL" id="KAK4215213.1"/>
    </source>
</evidence>
<keyword evidence="3" id="KW-1185">Reference proteome</keyword>
<dbReference type="InterPro" id="IPR045518">
    <property type="entry name" value="2EXR"/>
</dbReference>
<feature type="domain" description="2EXR" evidence="1">
    <location>
        <begin position="89"/>
        <end position="183"/>
    </location>
</feature>